<sequence length="136" mass="15084">MKTNKIWVFLSLWSLILIACGSDVVTPDTGALEIKITVGPLCPVEPCNKTKDELKQIYETYSVVLSNEQTKNVVSTQKVSSVETYGEVKMANLPVGEYELTIKPSNLFTSQNFPKKVGIEKDKTTSLQIDIDTGIR</sequence>
<comment type="caution">
    <text evidence="2">The sequence shown here is derived from an EMBL/GenBank/DDBJ whole genome shotgun (WGS) entry which is preliminary data.</text>
</comment>
<evidence type="ECO:0000313" key="2">
    <source>
        <dbReference type="EMBL" id="MFC3812511.1"/>
    </source>
</evidence>
<dbReference type="PROSITE" id="PS51257">
    <property type="entry name" value="PROKAR_LIPOPROTEIN"/>
    <property type="match status" value="1"/>
</dbReference>
<dbReference type="EMBL" id="JBHRYQ010000001">
    <property type="protein sequence ID" value="MFC3812511.1"/>
    <property type="molecule type" value="Genomic_DNA"/>
</dbReference>
<organism evidence="2 3">
    <name type="scientific">Lacihabitans lacunae</name>
    <dbReference type="NCBI Taxonomy" id="1028214"/>
    <lineage>
        <taxon>Bacteria</taxon>
        <taxon>Pseudomonadati</taxon>
        <taxon>Bacteroidota</taxon>
        <taxon>Cytophagia</taxon>
        <taxon>Cytophagales</taxon>
        <taxon>Leadbetterellaceae</taxon>
        <taxon>Lacihabitans</taxon>
    </lineage>
</organism>
<gene>
    <name evidence="2" type="ORF">ACFOOI_17760</name>
</gene>
<dbReference type="Proteomes" id="UP001595616">
    <property type="component" value="Unassembled WGS sequence"/>
</dbReference>
<name>A0ABV7Z2N3_9BACT</name>
<evidence type="ECO:0000313" key="3">
    <source>
        <dbReference type="Proteomes" id="UP001595616"/>
    </source>
</evidence>
<keyword evidence="3" id="KW-1185">Reference proteome</keyword>
<feature type="chain" id="PRO_5046241390" description="DUF4382 domain-containing protein" evidence="1">
    <location>
        <begin position="20"/>
        <end position="136"/>
    </location>
</feature>
<dbReference type="RefSeq" id="WP_379839392.1">
    <property type="nucleotide sequence ID" value="NZ_JBHRYQ010000001.1"/>
</dbReference>
<reference evidence="3" key="1">
    <citation type="journal article" date="2019" name="Int. J. Syst. Evol. Microbiol.">
        <title>The Global Catalogue of Microorganisms (GCM) 10K type strain sequencing project: providing services to taxonomists for standard genome sequencing and annotation.</title>
        <authorList>
            <consortium name="The Broad Institute Genomics Platform"/>
            <consortium name="The Broad Institute Genome Sequencing Center for Infectious Disease"/>
            <person name="Wu L."/>
            <person name="Ma J."/>
        </authorList>
    </citation>
    <scope>NUCLEOTIDE SEQUENCE [LARGE SCALE GENOMIC DNA]</scope>
    <source>
        <strain evidence="3">CECT 7956</strain>
    </source>
</reference>
<keyword evidence="1" id="KW-0732">Signal</keyword>
<feature type="signal peptide" evidence="1">
    <location>
        <begin position="1"/>
        <end position="19"/>
    </location>
</feature>
<protein>
    <recommendedName>
        <fullName evidence="4">DUF4382 domain-containing protein</fullName>
    </recommendedName>
</protein>
<evidence type="ECO:0008006" key="4">
    <source>
        <dbReference type="Google" id="ProtNLM"/>
    </source>
</evidence>
<evidence type="ECO:0000256" key="1">
    <source>
        <dbReference type="SAM" id="SignalP"/>
    </source>
</evidence>
<accession>A0ABV7Z2N3</accession>
<proteinExistence type="predicted"/>